<accession>A0A1G5ZR90</accession>
<evidence type="ECO:0000259" key="1">
    <source>
        <dbReference type="Pfam" id="PF13280"/>
    </source>
</evidence>
<feature type="domain" description="WCX" evidence="2">
    <location>
        <begin position="259"/>
        <end position="331"/>
    </location>
</feature>
<dbReference type="PROSITE" id="PS52050">
    <property type="entry name" value="WYL"/>
    <property type="match status" value="1"/>
</dbReference>
<evidence type="ECO:0000313" key="4">
    <source>
        <dbReference type="Proteomes" id="UP000198756"/>
    </source>
</evidence>
<dbReference type="Pfam" id="PF25583">
    <property type="entry name" value="WCX"/>
    <property type="match status" value="1"/>
</dbReference>
<keyword evidence="3" id="KW-0238">DNA-binding</keyword>
<dbReference type="InterPro" id="IPR057727">
    <property type="entry name" value="WCX_dom"/>
</dbReference>
<dbReference type="InterPro" id="IPR051534">
    <property type="entry name" value="CBASS_pafABC_assoc_protein"/>
</dbReference>
<name>A0A1G5ZR90_9BACT</name>
<sequence length="341" mass="40001">MSTNKNALIRYKVLDNCFRNPGKRYFIDNLIEACEKMLAEIDPDTKGISRRQIFDDISFMESSEGWSIELERHKDGKKVFYRYKDLSFSINNMPLNEVEINQLKEAVDILTQFKGMPQFEWISEMVPKLRQGITLGESEQKLMEFESNEYLKGKDHLGVLYNALRYKKPLKVKYHPYQDEASHELILHPYFLKQFNGRWFLFGFNPASGKSDWNLAIDRILEIEELSIPFIHNTEVNWTEYFDDMIGVTKTDGEEIQNITLHFFGKTGKYIQTNPLHGSQKDKWIDSKTLEVRLEVIPNYELERVILSYADSVKVIEPTSIIKKIASRIKNSLSQYPEDQL</sequence>
<keyword evidence="4" id="KW-1185">Reference proteome</keyword>
<proteinExistence type="predicted"/>
<dbReference type="PANTHER" id="PTHR34580:SF9">
    <property type="entry name" value="SLL5097 PROTEIN"/>
    <property type="match status" value="1"/>
</dbReference>
<dbReference type="AlphaFoldDB" id="A0A1G5ZR90"/>
<dbReference type="Pfam" id="PF13280">
    <property type="entry name" value="WYL"/>
    <property type="match status" value="1"/>
</dbReference>
<organism evidence="3 4">
    <name type="scientific">Algoriphagus alkaliphilus</name>
    <dbReference type="NCBI Taxonomy" id="279824"/>
    <lineage>
        <taxon>Bacteria</taxon>
        <taxon>Pseudomonadati</taxon>
        <taxon>Bacteroidota</taxon>
        <taxon>Cytophagia</taxon>
        <taxon>Cytophagales</taxon>
        <taxon>Cyclobacteriaceae</taxon>
        <taxon>Algoriphagus</taxon>
    </lineage>
</organism>
<dbReference type="PANTHER" id="PTHR34580">
    <property type="match status" value="1"/>
</dbReference>
<dbReference type="EMBL" id="FMXE01000063">
    <property type="protein sequence ID" value="SDA97314.1"/>
    <property type="molecule type" value="Genomic_DNA"/>
</dbReference>
<evidence type="ECO:0000259" key="2">
    <source>
        <dbReference type="Pfam" id="PF25583"/>
    </source>
</evidence>
<feature type="domain" description="WYL" evidence="1">
    <location>
        <begin position="156"/>
        <end position="224"/>
    </location>
</feature>
<dbReference type="Proteomes" id="UP000198756">
    <property type="component" value="Unassembled WGS sequence"/>
</dbReference>
<evidence type="ECO:0000313" key="3">
    <source>
        <dbReference type="EMBL" id="SDA97314.1"/>
    </source>
</evidence>
<protein>
    <submittedName>
        <fullName evidence="3">Predicted DNA-binding transcriptional regulator YafY, contains an HTH and WYL domains</fullName>
    </submittedName>
</protein>
<dbReference type="InterPro" id="IPR026881">
    <property type="entry name" value="WYL_dom"/>
</dbReference>
<dbReference type="RefSeq" id="WP_092735190.1">
    <property type="nucleotide sequence ID" value="NZ_FMXE01000063.1"/>
</dbReference>
<dbReference type="STRING" id="279824.SAMN03080617_04356"/>
<reference evidence="4" key="1">
    <citation type="submission" date="2016-10" db="EMBL/GenBank/DDBJ databases">
        <authorList>
            <person name="Varghese N."/>
            <person name="Submissions S."/>
        </authorList>
    </citation>
    <scope>NUCLEOTIDE SEQUENCE [LARGE SCALE GENOMIC DNA]</scope>
    <source>
        <strain evidence="4">DSM 22703</strain>
    </source>
</reference>
<dbReference type="OrthoDB" id="43316at2"/>
<dbReference type="GO" id="GO:0003677">
    <property type="term" value="F:DNA binding"/>
    <property type="evidence" value="ECO:0007669"/>
    <property type="project" value="UniProtKB-KW"/>
</dbReference>
<gene>
    <name evidence="3" type="ORF">SAMN03080617_04356</name>
</gene>